<keyword evidence="2" id="KW-0378">Hydrolase</keyword>
<keyword evidence="2" id="KW-0645">Protease</keyword>
<keyword evidence="2" id="KW-0482">Metalloprotease</keyword>
<feature type="domain" description="SprT-like" evidence="1">
    <location>
        <begin position="7"/>
        <end position="158"/>
    </location>
</feature>
<keyword evidence="3" id="KW-1185">Reference proteome</keyword>
<proteinExistence type="predicted"/>
<dbReference type="Pfam" id="PF10263">
    <property type="entry name" value="SprT-like"/>
    <property type="match status" value="1"/>
</dbReference>
<dbReference type="SMART" id="SM00731">
    <property type="entry name" value="SprT"/>
    <property type="match status" value="1"/>
</dbReference>
<organism evidence="2 3">
    <name type="scientific">Pseudomonas quercus</name>
    <dbReference type="NCBI Taxonomy" id="2722792"/>
    <lineage>
        <taxon>Bacteria</taxon>
        <taxon>Pseudomonadati</taxon>
        <taxon>Pseudomonadota</taxon>
        <taxon>Gammaproteobacteria</taxon>
        <taxon>Pseudomonadales</taxon>
        <taxon>Pseudomonadaceae</taxon>
        <taxon>Pseudomonas</taxon>
    </lineage>
</organism>
<dbReference type="NCBIfam" id="NF003421">
    <property type="entry name" value="PRK04860.1"/>
    <property type="match status" value="1"/>
</dbReference>
<dbReference type="PANTHER" id="PTHR38773:SF1">
    <property type="entry name" value="PROTEIN SPRT"/>
    <property type="match status" value="1"/>
</dbReference>
<dbReference type="Proteomes" id="UP000746535">
    <property type="component" value="Unassembled WGS sequence"/>
</dbReference>
<evidence type="ECO:0000313" key="2">
    <source>
        <dbReference type="EMBL" id="NJP01012.1"/>
    </source>
</evidence>
<dbReference type="GO" id="GO:0008237">
    <property type="term" value="F:metallopeptidase activity"/>
    <property type="evidence" value="ECO:0007669"/>
    <property type="project" value="UniProtKB-KW"/>
</dbReference>
<dbReference type="RefSeq" id="WP_168083590.1">
    <property type="nucleotide sequence ID" value="NZ_JAAVJI010000004.1"/>
</dbReference>
<dbReference type="PANTHER" id="PTHR38773">
    <property type="entry name" value="PROTEIN SPRT"/>
    <property type="match status" value="1"/>
</dbReference>
<name>A0ABX0YFH8_9PSED</name>
<protein>
    <submittedName>
        <fullName evidence="2">SprT family zinc-dependent metalloprotease</fullName>
    </submittedName>
</protein>
<dbReference type="InterPro" id="IPR006640">
    <property type="entry name" value="SprT-like_domain"/>
</dbReference>
<gene>
    <name evidence="2" type="ORF">HBH25_09055</name>
</gene>
<comment type="caution">
    <text evidence="2">The sequence shown here is derived from an EMBL/GenBank/DDBJ whole genome shotgun (WGS) entry which is preliminary data.</text>
</comment>
<sequence>MPDTLLIQVEACYIQAETFFKRPFKRPVVSLELKGQKAGVAHLHENKLRFNRELYQRNTEDFLRQTVPHEVAHLVAHHMFGDRIAPHGQEWQLIMRGVYELSPLRCHSYEVKRRQVLRYLYHCPCPGSEFAFTPQRHGLVRKGRRYLCRQCRHTLVFSGQTRVE</sequence>
<evidence type="ECO:0000259" key="1">
    <source>
        <dbReference type="SMART" id="SM00731"/>
    </source>
</evidence>
<dbReference type="EMBL" id="JAAVJI010000004">
    <property type="protein sequence ID" value="NJP01012.1"/>
    <property type="molecule type" value="Genomic_DNA"/>
</dbReference>
<reference evidence="2 3" key="1">
    <citation type="submission" date="2020-03" db="EMBL/GenBank/DDBJ databases">
        <authorList>
            <person name="Wang L."/>
            <person name="He N."/>
            <person name="Li Y."/>
            <person name="Fang Y."/>
            <person name="Zhang F."/>
        </authorList>
    </citation>
    <scope>NUCLEOTIDE SEQUENCE [LARGE SCALE GENOMIC DNA]</scope>
    <source>
        <strain evidence="3">hsmgli-8</strain>
    </source>
</reference>
<evidence type="ECO:0000313" key="3">
    <source>
        <dbReference type="Proteomes" id="UP000746535"/>
    </source>
</evidence>
<accession>A0ABX0YFH8</accession>